<evidence type="ECO:0000256" key="1">
    <source>
        <dbReference type="SAM" id="Coils"/>
    </source>
</evidence>
<protein>
    <submittedName>
        <fullName evidence="3">Uncharacterized protein</fullName>
    </submittedName>
</protein>
<evidence type="ECO:0000256" key="2">
    <source>
        <dbReference type="SAM" id="MobiDB-lite"/>
    </source>
</evidence>
<organism evidence="3">
    <name type="scientific">Hemiselmis andersenii</name>
    <name type="common">Cryptophyte alga</name>
    <dbReference type="NCBI Taxonomy" id="464988"/>
    <lineage>
        <taxon>Eukaryota</taxon>
        <taxon>Cryptophyceae</taxon>
        <taxon>Cryptomonadales</taxon>
        <taxon>Hemiselmidaceae</taxon>
        <taxon>Hemiselmis</taxon>
    </lineage>
</organism>
<dbReference type="EMBL" id="HBFK01036965">
    <property type="protein sequence ID" value="CAD8755888.1"/>
    <property type="molecule type" value="Transcribed_RNA"/>
</dbReference>
<dbReference type="EMBL" id="HBFX01057042">
    <property type="protein sequence ID" value="CAD8983328.1"/>
    <property type="molecule type" value="Transcribed_RNA"/>
</dbReference>
<dbReference type="PANTHER" id="PTHR37473:SF1">
    <property type="entry name" value="EF-HAND DOMAIN-CONTAINING PROTEIN"/>
    <property type="match status" value="1"/>
</dbReference>
<sequence>MENQRPAPRPDDVLGGEDNGRGGRGSKEGVPRLYTAQSPMPPGAGLSLKSTRSMPEKDVLDERRGSINKRMGKPDTKRLYAMRMSRRQAEQDVVTMRNRIKRLELEEERAQKNIEDTRRRADGIVRLKAQNELRARQREQERMQREMELQMEAHSKALERAQREANIKANRQSAIRAKQQMVRESREESRANAMATWNHQKRDMERAAKLKEDIYQRERKAVHDKHLQRHLQQVRVVRRYEERLEEEERIRQEKEEEMLRLEEEEAELLARLRHAQDLQRGAYTELEVALDV</sequence>
<feature type="compositionally biased region" description="Basic and acidic residues" evidence="2">
    <location>
        <begin position="8"/>
        <end position="30"/>
    </location>
</feature>
<keyword evidence="1" id="KW-0175">Coiled coil</keyword>
<evidence type="ECO:0000313" key="3">
    <source>
        <dbReference type="EMBL" id="CAD8755888.1"/>
    </source>
</evidence>
<feature type="coiled-coil region" evidence="1">
    <location>
        <begin position="86"/>
        <end position="171"/>
    </location>
</feature>
<feature type="region of interest" description="Disordered" evidence="2">
    <location>
        <begin position="1"/>
        <end position="75"/>
    </location>
</feature>
<dbReference type="PANTHER" id="PTHR37473">
    <property type="entry name" value="EF-HAND DOMAIN-CONTAINING PROTEIN"/>
    <property type="match status" value="1"/>
</dbReference>
<accession>A0A6T8PFL1</accession>
<evidence type="ECO:0000313" key="4">
    <source>
        <dbReference type="EMBL" id="CAD8983328.1"/>
    </source>
</evidence>
<dbReference type="AlphaFoldDB" id="A0A6T8PFL1"/>
<name>A0A6T8PFL1_HEMAN</name>
<gene>
    <name evidence="4" type="ORF">HAND00432_LOCUS34338</name>
    <name evidence="3" type="ORF">HAND1043_LOCUS22396</name>
</gene>
<reference evidence="3" key="1">
    <citation type="submission" date="2021-01" db="EMBL/GenBank/DDBJ databases">
        <authorList>
            <person name="Corre E."/>
            <person name="Pelletier E."/>
            <person name="Niang G."/>
            <person name="Scheremetjew M."/>
            <person name="Finn R."/>
            <person name="Kale V."/>
            <person name="Holt S."/>
            <person name="Cochrane G."/>
            <person name="Meng A."/>
            <person name="Brown T."/>
            <person name="Cohen L."/>
        </authorList>
    </citation>
    <scope>NUCLEOTIDE SEQUENCE</scope>
    <source>
        <strain evidence="3">CCMP441</strain>
        <strain evidence="4">CCMP644</strain>
    </source>
</reference>
<proteinExistence type="predicted"/>
<feature type="coiled-coil region" evidence="1">
    <location>
        <begin position="237"/>
        <end position="278"/>
    </location>
</feature>
<feature type="compositionally biased region" description="Basic and acidic residues" evidence="2">
    <location>
        <begin position="54"/>
        <end position="65"/>
    </location>
</feature>